<accession>A0A9Q3GYA9</accession>
<gene>
    <name evidence="2" type="ORF">O181_023747</name>
</gene>
<organism evidence="2 3">
    <name type="scientific">Austropuccinia psidii MF-1</name>
    <dbReference type="NCBI Taxonomy" id="1389203"/>
    <lineage>
        <taxon>Eukaryota</taxon>
        <taxon>Fungi</taxon>
        <taxon>Dikarya</taxon>
        <taxon>Basidiomycota</taxon>
        <taxon>Pucciniomycotina</taxon>
        <taxon>Pucciniomycetes</taxon>
        <taxon>Pucciniales</taxon>
        <taxon>Sphaerophragmiaceae</taxon>
        <taxon>Austropuccinia</taxon>
    </lineage>
</organism>
<feature type="region of interest" description="Disordered" evidence="1">
    <location>
        <begin position="308"/>
        <end position="401"/>
    </location>
</feature>
<dbReference type="AlphaFoldDB" id="A0A9Q3GYA9"/>
<evidence type="ECO:0000313" key="3">
    <source>
        <dbReference type="Proteomes" id="UP000765509"/>
    </source>
</evidence>
<feature type="compositionally biased region" description="Basic and acidic residues" evidence="1">
    <location>
        <begin position="340"/>
        <end position="351"/>
    </location>
</feature>
<keyword evidence="3" id="KW-1185">Reference proteome</keyword>
<feature type="compositionally biased region" description="Basic and acidic residues" evidence="1">
    <location>
        <begin position="391"/>
        <end position="401"/>
    </location>
</feature>
<feature type="compositionally biased region" description="Acidic residues" evidence="1">
    <location>
        <begin position="312"/>
        <end position="323"/>
    </location>
</feature>
<sequence>MIKQKSLPPSPDQSLLKEFNMQFSNNDKLENVAKRNTCAVLISEKEVQMLRDAHAGHQKIGKHIVNLDDSYFQYIHSLLSKFGIHIWAPNLEAAPGSLYNEACPTIAIMTFFQFKKEIKETGKNLADNQKGVTQKRQKWVINQLCKKRYRFAAANNYPDQYLKVLADVNSHSDDELIPKQQAYSIKILHYCSESANIFFRNLDCKMIQSNNISGKSTPLRPQCQPRVSIPSTFKKAPQKMPLDFHCPEWFNKIDYGKRFLIANTKQVAFIPTNDIEMSKKLNTDKKIGYKAFNKKYWDLVTEPYDLSHEIPDSSEEEDEETESESNALMDGDSLDLEYSDENKSNNNREEGNDQYNNEKNTQSKHTWTQDGDDEMVDDFGVGTSNPQNAFFKDDLGETVWK</sequence>
<proteinExistence type="predicted"/>
<evidence type="ECO:0000313" key="2">
    <source>
        <dbReference type="EMBL" id="MBW0484032.1"/>
    </source>
</evidence>
<evidence type="ECO:0000256" key="1">
    <source>
        <dbReference type="SAM" id="MobiDB-lite"/>
    </source>
</evidence>
<dbReference type="EMBL" id="AVOT02007500">
    <property type="protein sequence ID" value="MBW0484032.1"/>
    <property type="molecule type" value="Genomic_DNA"/>
</dbReference>
<dbReference type="OrthoDB" id="2506837at2759"/>
<name>A0A9Q3GYA9_9BASI</name>
<dbReference type="Proteomes" id="UP000765509">
    <property type="component" value="Unassembled WGS sequence"/>
</dbReference>
<protein>
    <submittedName>
        <fullName evidence="2">Uncharacterized protein</fullName>
    </submittedName>
</protein>
<comment type="caution">
    <text evidence="2">The sequence shown here is derived from an EMBL/GenBank/DDBJ whole genome shotgun (WGS) entry which is preliminary data.</text>
</comment>
<feature type="compositionally biased region" description="Polar residues" evidence="1">
    <location>
        <begin position="353"/>
        <end position="369"/>
    </location>
</feature>
<reference evidence="2" key="1">
    <citation type="submission" date="2021-03" db="EMBL/GenBank/DDBJ databases">
        <title>Draft genome sequence of rust myrtle Austropuccinia psidii MF-1, a brazilian biotype.</title>
        <authorList>
            <person name="Quecine M.C."/>
            <person name="Pachon D.M.R."/>
            <person name="Bonatelli M.L."/>
            <person name="Correr F.H."/>
            <person name="Franceschini L.M."/>
            <person name="Leite T.F."/>
            <person name="Margarido G.R.A."/>
            <person name="Almeida C.A."/>
            <person name="Ferrarezi J.A."/>
            <person name="Labate C.A."/>
        </authorList>
    </citation>
    <scope>NUCLEOTIDE SEQUENCE</scope>
    <source>
        <strain evidence="2">MF-1</strain>
    </source>
</reference>